<comment type="catalytic activity">
    <reaction evidence="10">
        <text>dCMP + H2O + H(+) = dUMP + NH4(+)</text>
        <dbReference type="Rhea" id="RHEA:22924"/>
        <dbReference type="ChEBI" id="CHEBI:15377"/>
        <dbReference type="ChEBI" id="CHEBI:15378"/>
        <dbReference type="ChEBI" id="CHEBI:28938"/>
        <dbReference type="ChEBI" id="CHEBI:57566"/>
        <dbReference type="ChEBI" id="CHEBI:246422"/>
        <dbReference type="EC" id="3.5.4.12"/>
    </reaction>
</comment>
<evidence type="ECO:0000256" key="6">
    <source>
        <dbReference type="ARBA" id="ARBA00022833"/>
    </source>
</evidence>
<keyword evidence="14" id="KW-1185">Reference proteome</keyword>
<dbReference type="Pfam" id="PF00383">
    <property type="entry name" value="dCMP_cyt_deam_1"/>
    <property type="match status" value="2"/>
</dbReference>
<dbReference type="FunFam" id="3.40.140.10:FF:000021">
    <property type="entry name" value="Deoxycytidylate deaminase"/>
    <property type="match status" value="2"/>
</dbReference>
<name>A0AAN9AB43_HALRR</name>
<evidence type="ECO:0000256" key="7">
    <source>
        <dbReference type="ARBA" id="ARBA00037036"/>
    </source>
</evidence>
<dbReference type="CDD" id="cd01286">
    <property type="entry name" value="deoxycytidylate_deaminase"/>
    <property type="match status" value="2"/>
</dbReference>
<comment type="similarity">
    <text evidence="2">Belongs to the cytidine and deoxycytidylate deaminase family.</text>
</comment>
<evidence type="ECO:0000256" key="10">
    <source>
        <dbReference type="ARBA" id="ARBA00052978"/>
    </source>
</evidence>
<dbReference type="Gene3D" id="3.40.140.10">
    <property type="entry name" value="Cytidine Deaminase, domain 2"/>
    <property type="match status" value="2"/>
</dbReference>
<dbReference type="PANTHER" id="PTHR11086">
    <property type="entry name" value="DEOXYCYTIDYLATE DEAMINASE-RELATED"/>
    <property type="match status" value="1"/>
</dbReference>
<dbReference type="SUPFAM" id="SSF53927">
    <property type="entry name" value="Cytidine deaminase-like"/>
    <property type="match status" value="2"/>
</dbReference>
<evidence type="ECO:0000256" key="8">
    <source>
        <dbReference type="ARBA" id="ARBA00038938"/>
    </source>
</evidence>
<evidence type="ECO:0000256" key="2">
    <source>
        <dbReference type="ARBA" id="ARBA00006576"/>
    </source>
</evidence>
<evidence type="ECO:0000256" key="11">
    <source>
        <dbReference type="ARBA" id="ARBA00071625"/>
    </source>
</evidence>
<dbReference type="InterPro" id="IPR035105">
    <property type="entry name" value="Deoxycytidylate_deaminase_dom"/>
</dbReference>
<evidence type="ECO:0000256" key="1">
    <source>
        <dbReference type="ARBA" id="ARBA00001947"/>
    </source>
</evidence>
<evidence type="ECO:0000256" key="3">
    <source>
        <dbReference type="ARBA" id="ARBA00022723"/>
    </source>
</evidence>
<dbReference type="GO" id="GO:0004132">
    <property type="term" value="F:dCMP deaminase activity"/>
    <property type="evidence" value="ECO:0007669"/>
    <property type="project" value="UniProtKB-EC"/>
</dbReference>
<keyword evidence="4" id="KW-0545">Nucleotide biosynthesis</keyword>
<dbReference type="PROSITE" id="PS51747">
    <property type="entry name" value="CYT_DCMP_DEAMINASES_2"/>
    <property type="match status" value="2"/>
</dbReference>
<keyword evidence="3" id="KW-0479">Metal-binding</keyword>
<evidence type="ECO:0000256" key="5">
    <source>
        <dbReference type="ARBA" id="ARBA00022801"/>
    </source>
</evidence>
<evidence type="ECO:0000313" key="13">
    <source>
        <dbReference type="EMBL" id="KAK7078745.1"/>
    </source>
</evidence>
<evidence type="ECO:0000256" key="9">
    <source>
        <dbReference type="ARBA" id="ARBA00041763"/>
    </source>
</evidence>
<dbReference type="PANTHER" id="PTHR11086:SF18">
    <property type="entry name" value="DEOXYCYTIDYLATE DEAMINASE"/>
    <property type="match status" value="1"/>
</dbReference>
<evidence type="ECO:0000256" key="4">
    <source>
        <dbReference type="ARBA" id="ARBA00022727"/>
    </source>
</evidence>
<keyword evidence="5" id="KW-0378">Hydrolase</keyword>
<sequence length="395" mass="44140">METSISAAESIAEDRSTDISNFLKYLKLEELQGKRKNYLSWDDYFMAVAFLTAMRSKDPCSQVGACIVNKEKKIVGVGYNGMPIGISDDDLPWCKDGSDPLNTKYIYVCHAEMNAILNKNSADLAGCSMYVALFPCNECAKLIIQAGIKEVIFLSDKHNHKPSTVASKYMMNLAGVSFRQYKPLQDIIILDFLAADASTQENISMPNGEAMTVPLGKRDINKKRDDYLAWGEYFMALATLSALRSKDPSTQVGACIVNSANKIVGIGYNGMPQGCSDDLLPWDRENENPLRVKYMYVCHAEMNAVMNKNCADVYGCTIYVALFPCNECTKIIIQAGIKKVVFMSDKYKTKPEIIASKKMLDLACIPYLQYNFPRKKVVIDFETIDWNNKAPSEST</sequence>
<dbReference type="PROSITE" id="PS00903">
    <property type="entry name" value="CYT_DCMP_DEAMINASES_1"/>
    <property type="match status" value="2"/>
</dbReference>
<comment type="caution">
    <text evidence="13">The sequence shown here is derived from an EMBL/GenBank/DDBJ whole genome shotgun (WGS) entry which is preliminary data.</text>
</comment>
<dbReference type="InterPro" id="IPR002125">
    <property type="entry name" value="CMP_dCMP_dom"/>
</dbReference>
<comment type="function">
    <text evidence="7">Supplies the nucleotide substrate for thymidylate synthetase.</text>
</comment>
<dbReference type="EC" id="3.5.4.12" evidence="8"/>
<evidence type="ECO:0000313" key="14">
    <source>
        <dbReference type="Proteomes" id="UP001381693"/>
    </source>
</evidence>
<comment type="cofactor">
    <cofactor evidence="1">
        <name>Zn(2+)</name>
        <dbReference type="ChEBI" id="CHEBI:29105"/>
    </cofactor>
</comment>
<dbReference type="AlphaFoldDB" id="A0AAN9AB43"/>
<feature type="domain" description="CMP/dCMP-type deaminase" evidence="12">
    <location>
        <begin position="229"/>
        <end position="367"/>
    </location>
</feature>
<feature type="domain" description="CMP/dCMP-type deaminase" evidence="12">
    <location>
        <begin position="40"/>
        <end position="176"/>
    </location>
</feature>
<accession>A0AAN9AB43</accession>
<proteinExistence type="inferred from homology"/>
<dbReference type="InterPro" id="IPR015517">
    <property type="entry name" value="dCMP_deaminase-rel"/>
</dbReference>
<keyword evidence="6" id="KW-0862">Zinc</keyword>
<dbReference type="InterPro" id="IPR016193">
    <property type="entry name" value="Cytidine_deaminase-like"/>
</dbReference>
<dbReference type="Proteomes" id="UP001381693">
    <property type="component" value="Unassembled WGS sequence"/>
</dbReference>
<dbReference type="GO" id="GO:0005737">
    <property type="term" value="C:cytoplasm"/>
    <property type="evidence" value="ECO:0007669"/>
    <property type="project" value="TreeGrafter"/>
</dbReference>
<dbReference type="InterPro" id="IPR016192">
    <property type="entry name" value="APOBEC/CMP_deaminase_Zn-bd"/>
</dbReference>
<gene>
    <name evidence="13" type="ORF">SK128_001849</name>
</gene>
<reference evidence="13 14" key="1">
    <citation type="submission" date="2023-11" db="EMBL/GenBank/DDBJ databases">
        <title>Halocaridina rubra genome assembly.</title>
        <authorList>
            <person name="Smith C."/>
        </authorList>
    </citation>
    <scope>NUCLEOTIDE SEQUENCE [LARGE SCALE GENOMIC DNA]</scope>
    <source>
        <strain evidence="13">EP-1</strain>
        <tissue evidence="13">Whole</tissue>
    </source>
</reference>
<dbReference type="EMBL" id="JAXCGZ010007682">
    <property type="protein sequence ID" value="KAK7078745.1"/>
    <property type="molecule type" value="Genomic_DNA"/>
</dbReference>
<dbReference type="GO" id="GO:0008270">
    <property type="term" value="F:zinc ion binding"/>
    <property type="evidence" value="ECO:0007669"/>
    <property type="project" value="InterPro"/>
</dbReference>
<protein>
    <recommendedName>
        <fullName evidence="11">Probable deoxycytidylate deaminase</fullName>
        <ecNumber evidence="8">3.5.4.12</ecNumber>
    </recommendedName>
    <alternativeName>
        <fullName evidence="9">dCMP deaminase</fullName>
    </alternativeName>
</protein>
<dbReference type="GO" id="GO:0009165">
    <property type="term" value="P:nucleotide biosynthetic process"/>
    <property type="evidence" value="ECO:0007669"/>
    <property type="project" value="UniProtKB-KW"/>
</dbReference>
<organism evidence="13 14">
    <name type="scientific">Halocaridina rubra</name>
    <name type="common">Hawaiian red shrimp</name>
    <dbReference type="NCBI Taxonomy" id="373956"/>
    <lineage>
        <taxon>Eukaryota</taxon>
        <taxon>Metazoa</taxon>
        <taxon>Ecdysozoa</taxon>
        <taxon>Arthropoda</taxon>
        <taxon>Crustacea</taxon>
        <taxon>Multicrustacea</taxon>
        <taxon>Malacostraca</taxon>
        <taxon>Eumalacostraca</taxon>
        <taxon>Eucarida</taxon>
        <taxon>Decapoda</taxon>
        <taxon>Pleocyemata</taxon>
        <taxon>Caridea</taxon>
        <taxon>Atyoidea</taxon>
        <taxon>Atyidae</taxon>
        <taxon>Halocaridina</taxon>
    </lineage>
</organism>
<evidence type="ECO:0000259" key="12">
    <source>
        <dbReference type="PROSITE" id="PS51747"/>
    </source>
</evidence>